<evidence type="ECO:0000256" key="2">
    <source>
        <dbReference type="SAM" id="MobiDB-lite"/>
    </source>
</evidence>
<reference evidence="3" key="1">
    <citation type="submission" date="2020-07" db="EMBL/GenBank/DDBJ databases">
        <title>Nitrate ammonifying Pseudomonas campi sp. nov. isolated from German agricultural grassland.</title>
        <authorList>
            <person name="Timsy T."/>
            <person name="Ulrich A."/>
            <person name="Spanner T."/>
            <person name="Foesel B."/>
            <person name="Kolb S."/>
            <person name="Horn M.A."/>
            <person name="Behrendt U."/>
        </authorList>
    </citation>
    <scope>NUCLEOTIDE SEQUENCE</scope>
    <source>
        <strain evidence="3">S1-A32-2</strain>
    </source>
</reference>
<dbReference type="AlphaFoldDB" id="A0A6M8FN34"/>
<feature type="region of interest" description="Disordered" evidence="2">
    <location>
        <begin position="1"/>
        <end position="20"/>
    </location>
</feature>
<evidence type="ECO:0000313" key="3">
    <source>
        <dbReference type="EMBL" id="QKE65239.1"/>
    </source>
</evidence>
<evidence type="ECO:0000313" key="4">
    <source>
        <dbReference type="Proteomes" id="UP000501379"/>
    </source>
</evidence>
<feature type="coiled-coil region" evidence="1">
    <location>
        <begin position="126"/>
        <end position="175"/>
    </location>
</feature>
<evidence type="ECO:0000256" key="1">
    <source>
        <dbReference type="SAM" id="Coils"/>
    </source>
</evidence>
<keyword evidence="1" id="KW-0175">Coiled coil</keyword>
<dbReference type="Proteomes" id="UP000501379">
    <property type="component" value="Chromosome"/>
</dbReference>
<organism evidence="3 4">
    <name type="scientific">Aquipseudomonas campi</name>
    <dbReference type="NCBI Taxonomy" id="2731681"/>
    <lineage>
        <taxon>Bacteria</taxon>
        <taxon>Pseudomonadati</taxon>
        <taxon>Pseudomonadota</taxon>
        <taxon>Gammaproteobacteria</taxon>
        <taxon>Pseudomonadales</taxon>
        <taxon>Pseudomonadaceae</taxon>
        <taxon>Aquipseudomonas</taxon>
    </lineage>
</organism>
<gene>
    <name evidence="3" type="ORF">HNE05_18385</name>
</gene>
<sequence length="1012" mass="113089">MTGTSAPQSKEALAPVALPAEPDSPFIDGEDFWSDQKPMCSPLYDDILYVTGQRRFWLIPKRLKEKLDEASTTLREKVAIKADRAERMSSIADAGLLDYFLTPGPESFLDASDDAVGQRRRYLEAKEAITQEREAQKKAREAWKEARSKGDFDTAARKERELFHSKQRSAELEQRIAELETIAYRRAEELGYIRENGTFYTPRALQARDAVDHYISERNKALAHGFEMFDPGNRKVATAWEHLRDYKTLHQTLIQRGEVDSRTLLGVRRNILELEGLMAPYINAIVELAECGIAVAEFALSPDDQYQGTEDFQAYIKHLQKRASLETKIEDRYHEWTSATAENAAPPGMLFSDLQAQWYKLNDEADEIRNKAELRVRSLLPPRMLLWEPECYQPKPLERLAKTNIPLREFSLSSVSNALTHLSLKDLTRQGAGLLNEALTDLKALPKPIAKQADTDAAFSDWLALEGAMSLDEKGPWFDEAGLFQPKPFFEALDAQGIRVKSLQDGSIKQRWGKTLQAMIFEDRQLRSLMLFDNSPQAQMLRCLLPEGAKLHQSATLEGPQWNGGPQLASVETNIEVAAWRGEVTLFDLQLPIRETAQPIRLDYQAHEGSLRTFEFGKLSASLVAKAWGFAGASLVLARELSLDQQTGYSSLSGVDTAKGSAELAKFDLFVGAQAGCKLSGELQWCPPPSVLPPPPVPGRANPQGWRTLAKLDLQAAVAVGLQGKGKFNLSAKNGRFILTLEASLVWGAGAKGAASLEIGYESVIALLDLLHRERAANGYRDLEWVEGDAMHLIRQLSLFGALGMDVAMLYLTNTIRGYGLLKGLYQSLTSGGRGGQIAYTLMRHEQPEVLRQWVCNLTPDALGPLLLTLISPPKSFTPEGQSKSLSWDQVSLLQQEAIERCLGWIRGKANASQAFEEALICMNREGARSTEAGKAYCIGRYELNRFMEKKVMPDITINNEMRARYRQHLEFLGARLNSHCEYDYSYQTFVAPGSVSIAPIPRVKYRGPKLD</sequence>
<accession>A0A6M8FN34</accession>
<protein>
    <submittedName>
        <fullName evidence="3">Uncharacterized protein</fullName>
    </submittedName>
</protein>
<dbReference type="KEGG" id="pcam:HNE05_18385"/>
<keyword evidence="4" id="KW-1185">Reference proteome</keyword>
<dbReference type="RefSeq" id="WP_173210951.1">
    <property type="nucleotide sequence ID" value="NZ_CP053697.2"/>
</dbReference>
<name>A0A6M8FN34_9GAMM</name>
<feature type="compositionally biased region" description="Low complexity" evidence="2">
    <location>
        <begin position="11"/>
        <end position="20"/>
    </location>
</feature>
<dbReference type="EMBL" id="CP053697">
    <property type="protein sequence ID" value="QKE65239.1"/>
    <property type="molecule type" value="Genomic_DNA"/>
</dbReference>
<proteinExistence type="predicted"/>